<keyword evidence="3" id="KW-0808">Transferase</keyword>
<gene>
    <name evidence="3" type="ORF">Tco_0860088</name>
</gene>
<keyword evidence="4" id="KW-1185">Reference proteome</keyword>
<sequence length="381" mass="42274">MDDGSDVGNGGETSGSVKSNVGKYEPKTVNFRPLFTLAGNGVDVHVPKESSSLVNERFNNTVYGFFMGKRFGSKEEMEAMLKSGPWLIRNVPLILKQWTPDANIMKEDVPNIHIWIKFHDVPITAFIEDGLSGIATKLCYARAMIELRADVDLRDTIVVDIPKFSGEGFTTRTIHVEYEWAPPKYAASRGPQVGLKPKSNFVYRSVPTKKAAKANGNPKVQTANKATTPILNSFDALSTLVDEEEGGGNQTPSTNVTPLVAKINEPERRILDEKLVLVNKHGKPLEMKVTNEASVSKPSTSIGDQLVESDEDEVELPDDETSRYMFSTSGGGFHEDDLDFMTDTRLRFSFYELHKKDTTEPESKDGNDTEDDDDKDDNCLI</sequence>
<reference evidence="3" key="2">
    <citation type="submission" date="2022-01" db="EMBL/GenBank/DDBJ databases">
        <authorList>
            <person name="Yamashiro T."/>
            <person name="Shiraishi A."/>
            <person name="Satake H."/>
            <person name="Nakayama K."/>
        </authorList>
    </citation>
    <scope>NUCLEOTIDE SEQUENCE</scope>
</reference>
<feature type="region of interest" description="Disordered" evidence="1">
    <location>
        <begin position="291"/>
        <end position="318"/>
    </location>
</feature>
<dbReference type="GO" id="GO:0003964">
    <property type="term" value="F:RNA-directed DNA polymerase activity"/>
    <property type="evidence" value="ECO:0007669"/>
    <property type="project" value="UniProtKB-KW"/>
</dbReference>
<dbReference type="Proteomes" id="UP001151760">
    <property type="component" value="Unassembled WGS sequence"/>
</dbReference>
<feature type="domain" description="DUF4283" evidence="2">
    <location>
        <begin position="70"/>
        <end position="104"/>
    </location>
</feature>
<name>A0ABQ5BEJ8_9ASTR</name>
<evidence type="ECO:0000259" key="2">
    <source>
        <dbReference type="Pfam" id="PF14111"/>
    </source>
</evidence>
<feature type="compositionally biased region" description="Polar residues" evidence="1">
    <location>
        <begin position="291"/>
        <end position="303"/>
    </location>
</feature>
<organism evidence="3 4">
    <name type="scientific">Tanacetum coccineum</name>
    <dbReference type="NCBI Taxonomy" id="301880"/>
    <lineage>
        <taxon>Eukaryota</taxon>
        <taxon>Viridiplantae</taxon>
        <taxon>Streptophyta</taxon>
        <taxon>Embryophyta</taxon>
        <taxon>Tracheophyta</taxon>
        <taxon>Spermatophyta</taxon>
        <taxon>Magnoliopsida</taxon>
        <taxon>eudicotyledons</taxon>
        <taxon>Gunneridae</taxon>
        <taxon>Pentapetalae</taxon>
        <taxon>asterids</taxon>
        <taxon>campanulids</taxon>
        <taxon>Asterales</taxon>
        <taxon>Asteraceae</taxon>
        <taxon>Asteroideae</taxon>
        <taxon>Anthemideae</taxon>
        <taxon>Anthemidinae</taxon>
        <taxon>Tanacetum</taxon>
    </lineage>
</organism>
<evidence type="ECO:0000313" key="3">
    <source>
        <dbReference type="EMBL" id="GJT13046.1"/>
    </source>
</evidence>
<dbReference type="PANTHER" id="PTHR31286">
    <property type="entry name" value="GLYCINE-RICH CELL WALL STRUCTURAL PROTEIN 1.8-LIKE"/>
    <property type="match status" value="1"/>
</dbReference>
<dbReference type="InterPro" id="IPR025558">
    <property type="entry name" value="DUF4283"/>
</dbReference>
<keyword evidence="3" id="KW-0695">RNA-directed DNA polymerase</keyword>
<accession>A0ABQ5BEJ8</accession>
<feature type="region of interest" description="Disordered" evidence="1">
    <location>
        <begin position="1"/>
        <end position="22"/>
    </location>
</feature>
<evidence type="ECO:0000256" key="1">
    <source>
        <dbReference type="SAM" id="MobiDB-lite"/>
    </source>
</evidence>
<dbReference type="InterPro" id="IPR040256">
    <property type="entry name" value="At4g02000-like"/>
</dbReference>
<feature type="region of interest" description="Disordered" evidence="1">
    <location>
        <begin position="352"/>
        <end position="381"/>
    </location>
</feature>
<feature type="compositionally biased region" description="Acidic residues" evidence="1">
    <location>
        <begin position="368"/>
        <end position="381"/>
    </location>
</feature>
<feature type="compositionally biased region" description="Acidic residues" evidence="1">
    <location>
        <begin position="307"/>
        <end position="318"/>
    </location>
</feature>
<feature type="compositionally biased region" description="Basic and acidic residues" evidence="1">
    <location>
        <begin position="352"/>
        <end position="367"/>
    </location>
</feature>
<dbReference type="Pfam" id="PF14111">
    <property type="entry name" value="DUF4283"/>
    <property type="match status" value="1"/>
</dbReference>
<protein>
    <submittedName>
        <fullName evidence="3">RNA-directed DNA polymerase</fullName>
    </submittedName>
</protein>
<evidence type="ECO:0000313" key="4">
    <source>
        <dbReference type="Proteomes" id="UP001151760"/>
    </source>
</evidence>
<comment type="caution">
    <text evidence="3">The sequence shown here is derived from an EMBL/GenBank/DDBJ whole genome shotgun (WGS) entry which is preliminary data.</text>
</comment>
<reference evidence="3" key="1">
    <citation type="journal article" date="2022" name="Int. J. Mol. Sci.">
        <title>Draft Genome of Tanacetum Coccineum: Genomic Comparison of Closely Related Tanacetum-Family Plants.</title>
        <authorList>
            <person name="Yamashiro T."/>
            <person name="Shiraishi A."/>
            <person name="Nakayama K."/>
            <person name="Satake H."/>
        </authorList>
    </citation>
    <scope>NUCLEOTIDE SEQUENCE</scope>
</reference>
<keyword evidence="3" id="KW-0548">Nucleotidyltransferase</keyword>
<dbReference type="PANTHER" id="PTHR31286:SF99">
    <property type="entry name" value="DUF4283 DOMAIN-CONTAINING PROTEIN"/>
    <property type="match status" value="1"/>
</dbReference>
<proteinExistence type="predicted"/>
<dbReference type="EMBL" id="BQNB010013197">
    <property type="protein sequence ID" value="GJT13046.1"/>
    <property type="molecule type" value="Genomic_DNA"/>
</dbReference>